<keyword evidence="3" id="KW-1185">Reference proteome</keyword>
<accession>A0A165CX14</accession>
<proteinExistence type="predicted"/>
<feature type="compositionally biased region" description="Polar residues" evidence="1">
    <location>
        <begin position="125"/>
        <end position="137"/>
    </location>
</feature>
<gene>
    <name evidence="2" type="ORF">EXIGLDRAFT_754450</name>
</gene>
<dbReference type="EMBL" id="KV426277">
    <property type="protein sequence ID" value="KZV83336.1"/>
    <property type="molecule type" value="Genomic_DNA"/>
</dbReference>
<reference evidence="2 3" key="1">
    <citation type="journal article" date="2016" name="Mol. Biol. Evol.">
        <title>Comparative Genomics of Early-Diverging Mushroom-Forming Fungi Provides Insights into the Origins of Lignocellulose Decay Capabilities.</title>
        <authorList>
            <person name="Nagy L.G."/>
            <person name="Riley R."/>
            <person name="Tritt A."/>
            <person name="Adam C."/>
            <person name="Daum C."/>
            <person name="Floudas D."/>
            <person name="Sun H."/>
            <person name="Yadav J.S."/>
            <person name="Pangilinan J."/>
            <person name="Larsson K.H."/>
            <person name="Matsuura K."/>
            <person name="Barry K."/>
            <person name="Labutti K."/>
            <person name="Kuo R."/>
            <person name="Ohm R.A."/>
            <person name="Bhattacharya S.S."/>
            <person name="Shirouzu T."/>
            <person name="Yoshinaga Y."/>
            <person name="Martin F.M."/>
            <person name="Grigoriev I.V."/>
            <person name="Hibbett D.S."/>
        </authorList>
    </citation>
    <scope>NUCLEOTIDE SEQUENCE [LARGE SCALE GENOMIC DNA]</scope>
    <source>
        <strain evidence="2 3">HHB12029</strain>
    </source>
</reference>
<evidence type="ECO:0000313" key="2">
    <source>
        <dbReference type="EMBL" id="KZV83336.1"/>
    </source>
</evidence>
<dbReference type="InParanoid" id="A0A165CX14"/>
<dbReference type="Proteomes" id="UP000077266">
    <property type="component" value="Unassembled WGS sequence"/>
</dbReference>
<sequence>MLDEIKRILRDLDYSTNSHFVLLIGRPEKNPALPDESAELFTSRTIKQRHEFSDLADQWLDDFRSDIAEPRREQHVELLRQARAEEKAEEEEVAREAKRREERRANAAFQRLVNAHAKKKVSKASDGTDTDSTARGRTSTRDKGKGKATSSPPRTLSPVSPLSSLTESIVSSSSRATSPIAPVAPVRVKSEVIDLASSSDSEDEEMGAIQAAITNSHTTFNSEQYRGRPIPSSSRVTLDGPAVPAAVIPPRALHLQRALDQALRPPNATSPPAAVIPHAGVVHTSAVVTDRDTPRLQSNMPDDICDLLRALDIPPARWLRFEYVWRTTDPREYEAAVQSLNERFNLGLHEDLVFDIVILFSRHPPPPRA</sequence>
<feature type="compositionally biased region" description="Low complexity" evidence="1">
    <location>
        <begin position="149"/>
        <end position="163"/>
    </location>
</feature>
<organism evidence="2 3">
    <name type="scientific">Exidia glandulosa HHB12029</name>
    <dbReference type="NCBI Taxonomy" id="1314781"/>
    <lineage>
        <taxon>Eukaryota</taxon>
        <taxon>Fungi</taxon>
        <taxon>Dikarya</taxon>
        <taxon>Basidiomycota</taxon>
        <taxon>Agaricomycotina</taxon>
        <taxon>Agaricomycetes</taxon>
        <taxon>Auriculariales</taxon>
        <taxon>Exidiaceae</taxon>
        <taxon>Exidia</taxon>
    </lineage>
</organism>
<evidence type="ECO:0000256" key="1">
    <source>
        <dbReference type="SAM" id="MobiDB-lite"/>
    </source>
</evidence>
<name>A0A165CX14_EXIGL</name>
<feature type="region of interest" description="Disordered" evidence="1">
    <location>
        <begin position="112"/>
        <end position="163"/>
    </location>
</feature>
<feature type="region of interest" description="Disordered" evidence="1">
    <location>
        <begin position="83"/>
        <end position="102"/>
    </location>
</feature>
<evidence type="ECO:0000313" key="3">
    <source>
        <dbReference type="Proteomes" id="UP000077266"/>
    </source>
</evidence>
<dbReference type="AlphaFoldDB" id="A0A165CX14"/>
<protein>
    <submittedName>
        <fullName evidence="2">Uncharacterized protein</fullName>
    </submittedName>
</protein>